<evidence type="ECO:0000256" key="5">
    <source>
        <dbReference type="ARBA" id="ARBA00022723"/>
    </source>
</evidence>
<dbReference type="NCBIfam" id="TIGR02651">
    <property type="entry name" value="RNase_Z"/>
    <property type="match status" value="1"/>
</dbReference>
<dbReference type="CDD" id="cd07717">
    <property type="entry name" value="RNaseZ_ZiPD-like_MBL-fold"/>
    <property type="match status" value="1"/>
</dbReference>
<dbReference type="SUPFAM" id="SSF56281">
    <property type="entry name" value="Metallo-hydrolase/oxidoreductase"/>
    <property type="match status" value="1"/>
</dbReference>
<evidence type="ECO:0000256" key="2">
    <source>
        <dbReference type="ARBA" id="ARBA00011738"/>
    </source>
</evidence>
<comment type="cofactor">
    <cofactor evidence="1">
        <name>Zn(2+)</name>
        <dbReference type="ChEBI" id="CHEBI:29105"/>
    </cofactor>
</comment>
<accession>A0A381PGD6</accession>
<dbReference type="NCBIfam" id="NF000801">
    <property type="entry name" value="PRK00055.1-3"/>
    <property type="match status" value="1"/>
</dbReference>
<evidence type="ECO:0000256" key="3">
    <source>
        <dbReference type="ARBA" id="ARBA00022694"/>
    </source>
</evidence>
<dbReference type="GO" id="GO:0042781">
    <property type="term" value="F:3'-tRNA processing endoribonuclease activity"/>
    <property type="evidence" value="ECO:0007669"/>
    <property type="project" value="TreeGrafter"/>
</dbReference>
<dbReference type="GO" id="GO:0042802">
    <property type="term" value="F:identical protein binding"/>
    <property type="evidence" value="ECO:0007669"/>
    <property type="project" value="UniProtKB-ARBA"/>
</dbReference>
<keyword evidence="5" id="KW-0479">Metal-binding</keyword>
<evidence type="ECO:0000256" key="1">
    <source>
        <dbReference type="ARBA" id="ARBA00001947"/>
    </source>
</evidence>
<evidence type="ECO:0000256" key="7">
    <source>
        <dbReference type="ARBA" id="ARBA00022801"/>
    </source>
</evidence>
<keyword evidence="4" id="KW-0540">Nuclease</keyword>
<keyword evidence="6" id="KW-0255">Endonuclease</keyword>
<dbReference type="PANTHER" id="PTHR46018">
    <property type="entry name" value="ZINC PHOSPHODIESTERASE ELAC PROTEIN 1"/>
    <property type="match status" value="1"/>
</dbReference>
<protein>
    <recommendedName>
        <fullName evidence="10">Metallo-beta-lactamase domain-containing protein</fullName>
    </recommendedName>
</protein>
<dbReference type="EMBL" id="UINC01000975">
    <property type="protein sequence ID" value="SUZ66076.1"/>
    <property type="molecule type" value="Genomic_DNA"/>
</dbReference>
<evidence type="ECO:0000259" key="10">
    <source>
        <dbReference type="Pfam" id="PF12706"/>
    </source>
</evidence>
<evidence type="ECO:0000313" key="11">
    <source>
        <dbReference type="EMBL" id="SUZ66076.1"/>
    </source>
</evidence>
<reference evidence="11" key="1">
    <citation type="submission" date="2018-05" db="EMBL/GenBank/DDBJ databases">
        <authorList>
            <person name="Lanie J.A."/>
            <person name="Ng W.-L."/>
            <person name="Kazmierczak K.M."/>
            <person name="Andrzejewski T.M."/>
            <person name="Davidsen T.M."/>
            <person name="Wayne K.J."/>
            <person name="Tettelin H."/>
            <person name="Glass J.I."/>
            <person name="Rusch D."/>
            <person name="Podicherti R."/>
            <person name="Tsui H.-C.T."/>
            <person name="Winkler M.E."/>
        </authorList>
    </citation>
    <scope>NUCLEOTIDE SEQUENCE</scope>
</reference>
<dbReference type="AlphaFoldDB" id="A0A381PGD6"/>
<dbReference type="GO" id="GO:0046872">
    <property type="term" value="F:metal ion binding"/>
    <property type="evidence" value="ECO:0007669"/>
    <property type="project" value="UniProtKB-KW"/>
</dbReference>
<keyword evidence="3" id="KW-0819">tRNA processing</keyword>
<dbReference type="Pfam" id="PF12706">
    <property type="entry name" value="Lactamase_B_2"/>
    <property type="match status" value="1"/>
</dbReference>
<gene>
    <name evidence="11" type="ORF">METZ01_LOCUS18930</name>
</gene>
<evidence type="ECO:0000256" key="9">
    <source>
        <dbReference type="SAM" id="MobiDB-lite"/>
    </source>
</evidence>
<dbReference type="InterPro" id="IPR036866">
    <property type="entry name" value="RibonucZ/Hydroxyglut_hydro"/>
</dbReference>
<evidence type="ECO:0000256" key="8">
    <source>
        <dbReference type="ARBA" id="ARBA00022833"/>
    </source>
</evidence>
<evidence type="ECO:0000256" key="6">
    <source>
        <dbReference type="ARBA" id="ARBA00022759"/>
    </source>
</evidence>
<feature type="region of interest" description="Disordered" evidence="9">
    <location>
        <begin position="303"/>
        <end position="328"/>
    </location>
</feature>
<proteinExistence type="inferred from homology"/>
<keyword evidence="7" id="KW-0378">Hydrolase</keyword>
<feature type="compositionally biased region" description="Acidic residues" evidence="9">
    <location>
        <begin position="305"/>
        <end position="317"/>
    </location>
</feature>
<dbReference type="Gene3D" id="3.60.15.10">
    <property type="entry name" value="Ribonuclease Z/Hydroxyacylglutathione hydrolase-like"/>
    <property type="match status" value="1"/>
</dbReference>
<name>A0A381PGD6_9ZZZZ</name>
<dbReference type="InterPro" id="IPR013471">
    <property type="entry name" value="RNase_Z/BN"/>
</dbReference>
<dbReference type="Pfam" id="PF23023">
    <property type="entry name" value="Anti-Pycsar_Apyc1"/>
    <property type="match status" value="1"/>
</dbReference>
<evidence type="ECO:0000256" key="4">
    <source>
        <dbReference type="ARBA" id="ARBA00022722"/>
    </source>
</evidence>
<sequence length="328" mass="35406">MIRVTFLGTAAARPTVRRNVSAIALQREGDSFLLDCGEGTQRQMMRYGTGFAVRDVFVTHLHADHFLGITGLLRTMALQGRTDPLRIFGPDSSRGTLEQVVSLGVDRVPFPLVIEELSPGACVEYDEYEVIAFPADHRTSALGYAFVEHERLGRFDITRARALGVPEGPLFGKLHQGEAVDVDGRRVEPADVVGPPRPGRVVVYTGDTRPSEATLEIAEGASLLIHEATFGNEEADRAQQTYHSTASEAAALAARAGVRRLYLTHVSARYSDDPSALEAEAREEFSGAVVARDGLSVVIPHNDGVEDEADAEGEASTEIEPGEKAGKL</sequence>
<dbReference type="HAMAP" id="MF_01818">
    <property type="entry name" value="RNase_Z_BN"/>
    <property type="match status" value="1"/>
</dbReference>
<feature type="domain" description="Metallo-beta-lactamase" evidence="10">
    <location>
        <begin position="197"/>
        <end position="265"/>
    </location>
</feature>
<dbReference type="InterPro" id="IPR001279">
    <property type="entry name" value="Metallo-B-lactamas"/>
</dbReference>
<organism evidence="11">
    <name type="scientific">marine metagenome</name>
    <dbReference type="NCBI Taxonomy" id="408172"/>
    <lineage>
        <taxon>unclassified sequences</taxon>
        <taxon>metagenomes</taxon>
        <taxon>ecological metagenomes</taxon>
    </lineage>
</organism>
<comment type="subunit">
    <text evidence="2">Homodimer.</text>
</comment>
<keyword evidence="8" id="KW-0862">Zinc</keyword>
<dbReference type="PANTHER" id="PTHR46018:SF2">
    <property type="entry name" value="ZINC PHOSPHODIESTERASE ELAC PROTEIN 1"/>
    <property type="match status" value="1"/>
</dbReference>
<dbReference type="FunFam" id="3.60.15.10:FF:000002">
    <property type="entry name" value="Ribonuclease Z"/>
    <property type="match status" value="1"/>
</dbReference>